<dbReference type="AlphaFoldDB" id="F2AS59"/>
<accession>F2AS59</accession>
<dbReference type="PATRIC" id="fig|991778.3.peg.2704"/>
<evidence type="ECO:0000313" key="2">
    <source>
        <dbReference type="EMBL" id="EGF27499.1"/>
    </source>
</evidence>
<proteinExistence type="predicted"/>
<evidence type="ECO:0000313" key="3">
    <source>
        <dbReference type="Proteomes" id="UP000006222"/>
    </source>
</evidence>
<reference evidence="2 3" key="1">
    <citation type="journal article" date="2013" name="Mar. Genomics">
        <title>Expression of sulfatases in Rhodopirellula baltica and the diversity of sulfatases in the genus Rhodopirellula.</title>
        <authorList>
            <person name="Wegner C.E."/>
            <person name="Richter-Heitmann T."/>
            <person name="Klindworth A."/>
            <person name="Klockow C."/>
            <person name="Richter M."/>
            <person name="Achstetter T."/>
            <person name="Glockner F.O."/>
            <person name="Harder J."/>
        </authorList>
    </citation>
    <scope>NUCLEOTIDE SEQUENCE [LARGE SCALE GENOMIC DNA]</scope>
    <source>
        <strain evidence="2 3">WH47</strain>
    </source>
</reference>
<sequence length="147" mass="16552">METTSLYTKVARTKATAVASPLDRLRDEPGSSSESSGRQPKPRPSVGRMRLEVDPNPDSNGAYAVTLGVWNDGQLLPLPGMRATMPRQDWVSLQIPLQDIWEPTLRCLPAAQRERLESPEFFSQVQREVAKRILRIRDAEPFQPIKT</sequence>
<feature type="region of interest" description="Disordered" evidence="1">
    <location>
        <begin position="18"/>
        <end position="58"/>
    </location>
</feature>
<dbReference type="EMBL" id="AFAR01000139">
    <property type="protein sequence ID" value="EGF27499.1"/>
    <property type="molecule type" value="Genomic_DNA"/>
</dbReference>
<evidence type="ECO:0000256" key="1">
    <source>
        <dbReference type="SAM" id="MobiDB-lite"/>
    </source>
</evidence>
<dbReference type="Proteomes" id="UP000006222">
    <property type="component" value="Unassembled WGS sequence"/>
</dbReference>
<protein>
    <submittedName>
        <fullName evidence="2">Integrase/recombinase Y4QK</fullName>
    </submittedName>
</protein>
<comment type="caution">
    <text evidence="2">The sequence shown here is derived from an EMBL/GenBank/DDBJ whole genome shotgun (WGS) entry which is preliminary data.</text>
</comment>
<name>F2AS59_RHOBT</name>
<organism evidence="2 3">
    <name type="scientific">Rhodopirellula baltica WH47</name>
    <dbReference type="NCBI Taxonomy" id="991778"/>
    <lineage>
        <taxon>Bacteria</taxon>
        <taxon>Pseudomonadati</taxon>
        <taxon>Planctomycetota</taxon>
        <taxon>Planctomycetia</taxon>
        <taxon>Pirellulales</taxon>
        <taxon>Pirellulaceae</taxon>
        <taxon>Rhodopirellula</taxon>
    </lineage>
</organism>
<gene>
    <name evidence="2" type="ORF">RBWH47_04673</name>
</gene>